<keyword evidence="5" id="KW-0211">Defensin</keyword>
<evidence type="ECO:0000256" key="4">
    <source>
        <dbReference type="ARBA" id="ARBA00022859"/>
    </source>
</evidence>
<dbReference type="GO" id="GO:0005615">
    <property type="term" value="C:extracellular space"/>
    <property type="evidence" value="ECO:0007669"/>
    <property type="project" value="TreeGrafter"/>
</dbReference>
<keyword evidence="8" id="KW-0732">Signal</keyword>
<comment type="subcellular location">
    <subcellularLocation>
        <location evidence="1">Secreted</location>
    </subcellularLocation>
</comment>
<keyword evidence="3" id="KW-0399">Innate immunity</keyword>
<dbReference type="PROSITE" id="PS51378">
    <property type="entry name" value="INVERT_DEFENSINS"/>
    <property type="match status" value="1"/>
</dbReference>
<dbReference type="PANTHER" id="PTHR13645">
    <property type="entry name" value="DEFENSIN"/>
    <property type="match status" value="1"/>
</dbReference>
<dbReference type="SMART" id="SM00505">
    <property type="entry name" value="Knot1"/>
    <property type="match status" value="1"/>
</dbReference>
<keyword evidence="2" id="KW-0964">Secreted</keyword>
<feature type="chain" id="PRO_5004304065" evidence="8">
    <location>
        <begin position="20"/>
        <end position="94"/>
    </location>
</feature>
<dbReference type="Pfam" id="PF01097">
    <property type="entry name" value="Defensin_2"/>
    <property type="match status" value="1"/>
</dbReference>
<dbReference type="SUPFAM" id="SSF57095">
    <property type="entry name" value="Scorpion toxin-like"/>
    <property type="match status" value="1"/>
</dbReference>
<protein>
    <submittedName>
        <fullName evidence="10">Defensin C</fullName>
    </submittedName>
</protein>
<dbReference type="Gene3D" id="3.30.30.10">
    <property type="entry name" value="Knottin, scorpion toxin-like"/>
    <property type="match status" value="1"/>
</dbReference>
<keyword evidence="6" id="KW-0044">Antibiotic</keyword>
<evidence type="ECO:0000256" key="5">
    <source>
        <dbReference type="ARBA" id="ARBA00022940"/>
    </source>
</evidence>
<dbReference type="VEuPathDB" id="VectorBase:RPRC012184"/>
<dbReference type="InterPro" id="IPR003614">
    <property type="entry name" value="Knottins"/>
</dbReference>
<dbReference type="CDD" id="cd21806">
    <property type="entry name" value="DEFL_defensin-like"/>
    <property type="match status" value="1"/>
</dbReference>
<dbReference type="InterPro" id="IPR001542">
    <property type="entry name" value="Defensin_invertebrate/fungal"/>
</dbReference>
<dbReference type="GO" id="GO:0045087">
    <property type="term" value="P:innate immune response"/>
    <property type="evidence" value="ECO:0007669"/>
    <property type="project" value="UniProtKB-KW"/>
</dbReference>
<accession>Q86MY1</accession>
<evidence type="ECO:0000256" key="6">
    <source>
        <dbReference type="ARBA" id="ARBA00023022"/>
    </source>
</evidence>
<organism evidence="10">
    <name type="scientific">Rhodnius prolixus</name>
    <name type="common">Triatomid bug</name>
    <dbReference type="NCBI Taxonomy" id="13249"/>
    <lineage>
        <taxon>Eukaryota</taxon>
        <taxon>Metazoa</taxon>
        <taxon>Ecdysozoa</taxon>
        <taxon>Arthropoda</taxon>
        <taxon>Hexapoda</taxon>
        <taxon>Insecta</taxon>
        <taxon>Pterygota</taxon>
        <taxon>Neoptera</taxon>
        <taxon>Paraneoptera</taxon>
        <taxon>Hemiptera</taxon>
        <taxon>Heteroptera</taxon>
        <taxon>Panheteroptera</taxon>
        <taxon>Cimicomorpha</taxon>
        <taxon>Reduviidae</taxon>
        <taxon>Triatominae</taxon>
        <taxon>Rhodnius</taxon>
    </lineage>
</organism>
<feature type="domain" description="Invertebrate defensins family profile" evidence="9">
    <location>
        <begin position="51"/>
        <end position="94"/>
    </location>
</feature>
<dbReference type="PANTHER" id="PTHR13645:SF0">
    <property type="entry name" value="DEFENSIN"/>
    <property type="match status" value="1"/>
</dbReference>
<keyword evidence="4" id="KW-0391">Immunity</keyword>
<reference evidence="10" key="1">
    <citation type="submission" date="2002-12" db="EMBL/GenBank/DDBJ databases">
        <authorList>
            <person name="Lopez L.C."/>
            <person name="Morales G."/>
            <person name="Ursic R."/>
            <person name="Wolff M.I."/>
            <person name="Lowenberger C.A."/>
        </authorList>
    </citation>
    <scope>NUCLEOTIDE SEQUENCE</scope>
</reference>
<proteinExistence type="evidence at transcript level"/>
<keyword evidence="5" id="KW-0929">Antimicrobial</keyword>
<keyword evidence="7" id="KW-1015">Disulfide bond</keyword>
<evidence type="ECO:0000259" key="9">
    <source>
        <dbReference type="PROSITE" id="PS51378"/>
    </source>
</evidence>
<dbReference type="InterPro" id="IPR036574">
    <property type="entry name" value="Scorpion_toxin-like_sf"/>
</dbReference>
<evidence type="ECO:0000256" key="3">
    <source>
        <dbReference type="ARBA" id="ARBA00022588"/>
    </source>
</evidence>
<evidence type="ECO:0000256" key="2">
    <source>
        <dbReference type="ARBA" id="ARBA00022525"/>
    </source>
</evidence>
<evidence type="ECO:0000313" key="10">
    <source>
        <dbReference type="EMBL" id="AAO74626.1"/>
    </source>
</evidence>
<name>Q86MY1_RHOPR</name>
<sequence length="94" mass="10586">MKCILSLFTLFLVATLVYSYPAEWNSQHQLDDAQWEPAGELTEEHLSRMKRATCDLLSLTSKWFTPNHAGCAAHCIFLGNRGGRCVGTVCHCRK</sequence>
<dbReference type="AlphaFoldDB" id="Q86MY1"/>
<feature type="signal peptide" evidence="8">
    <location>
        <begin position="1"/>
        <end position="19"/>
    </location>
</feature>
<evidence type="ECO:0000256" key="7">
    <source>
        <dbReference type="ARBA" id="ARBA00023157"/>
    </source>
</evidence>
<dbReference type="GO" id="GO:0006959">
    <property type="term" value="P:humoral immune response"/>
    <property type="evidence" value="ECO:0007669"/>
    <property type="project" value="TreeGrafter"/>
</dbReference>
<dbReference type="EMBL" id="AY196132">
    <property type="protein sequence ID" value="AAO74626.1"/>
    <property type="molecule type" value="mRNA"/>
</dbReference>
<dbReference type="GO" id="GO:0042742">
    <property type="term" value="P:defense response to bacterium"/>
    <property type="evidence" value="ECO:0007669"/>
    <property type="project" value="UniProtKB-KW"/>
</dbReference>
<evidence type="ECO:0000256" key="1">
    <source>
        <dbReference type="ARBA" id="ARBA00004613"/>
    </source>
</evidence>
<reference evidence="10" key="2">
    <citation type="journal article" date="2003" name="Insect Biochem. Mol. Biol.">
        <title>Isolation and characterization of a novel insect defensin from Rhodnius prolixus, a vector of Chagas disease.</title>
        <authorList>
            <person name="Lopez L."/>
            <person name="Morales G."/>
            <person name="Ursic R."/>
            <person name="Wolff M."/>
            <person name="Lowenberger C."/>
        </authorList>
    </citation>
    <scope>NUCLEOTIDE SEQUENCE</scope>
</reference>
<dbReference type="HOGENOM" id="CLU_174272_0_0_1"/>
<evidence type="ECO:0000256" key="8">
    <source>
        <dbReference type="SAM" id="SignalP"/>
    </source>
</evidence>
<gene>
    <name evidence="10" type="primary">DEFC</name>
</gene>